<dbReference type="AlphaFoldDB" id="A2ZDH2"/>
<dbReference type="Proteomes" id="UP000007015">
    <property type="component" value="Chromosome 11"/>
</dbReference>
<sequence length="106" mass="11067">MAAEGKEKVGMAYRVEAGGGGGDDLPEDVDLWTEDDELTGGGEAETAVAGGELHGSAGVEDADASEGDPEAEPVPALDPRVAAGVVHPVLIRRCRRERYVGQHQRM</sequence>
<protein>
    <submittedName>
        <fullName evidence="2">Uncharacterized protein</fullName>
    </submittedName>
</protein>
<name>A2ZDH2_ORYSI</name>
<keyword evidence="3" id="KW-1185">Reference proteome</keyword>
<organism evidence="2 3">
    <name type="scientific">Oryza sativa subsp. indica</name>
    <name type="common">Rice</name>
    <dbReference type="NCBI Taxonomy" id="39946"/>
    <lineage>
        <taxon>Eukaryota</taxon>
        <taxon>Viridiplantae</taxon>
        <taxon>Streptophyta</taxon>
        <taxon>Embryophyta</taxon>
        <taxon>Tracheophyta</taxon>
        <taxon>Spermatophyta</taxon>
        <taxon>Magnoliopsida</taxon>
        <taxon>Liliopsida</taxon>
        <taxon>Poales</taxon>
        <taxon>Poaceae</taxon>
        <taxon>BOP clade</taxon>
        <taxon>Oryzoideae</taxon>
        <taxon>Oryzeae</taxon>
        <taxon>Oryzinae</taxon>
        <taxon>Oryza</taxon>
        <taxon>Oryza sativa</taxon>
    </lineage>
</organism>
<evidence type="ECO:0000313" key="2">
    <source>
        <dbReference type="EMBL" id="EAY80656.1"/>
    </source>
</evidence>
<accession>A2ZDH2</accession>
<feature type="region of interest" description="Disordered" evidence="1">
    <location>
        <begin position="50"/>
        <end position="77"/>
    </location>
</feature>
<feature type="region of interest" description="Disordered" evidence="1">
    <location>
        <begin position="1"/>
        <end position="30"/>
    </location>
</feature>
<reference evidence="2 3" key="1">
    <citation type="journal article" date="2005" name="PLoS Biol.">
        <title>The genomes of Oryza sativa: a history of duplications.</title>
        <authorList>
            <person name="Yu J."/>
            <person name="Wang J."/>
            <person name="Lin W."/>
            <person name="Li S."/>
            <person name="Li H."/>
            <person name="Zhou J."/>
            <person name="Ni P."/>
            <person name="Dong W."/>
            <person name="Hu S."/>
            <person name="Zeng C."/>
            <person name="Zhang J."/>
            <person name="Zhang Y."/>
            <person name="Li R."/>
            <person name="Xu Z."/>
            <person name="Li S."/>
            <person name="Li X."/>
            <person name="Zheng H."/>
            <person name="Cong L."/>
            <person name="Lin L."/>
            <person name="Yin J."/>
            <person name="Geng J."/>
            <person name="Li G."/>
            <person name="Shi J."/>
            <person name="Liu J."/>
            <person name="Lv H."/>
            <person name="Li J."/>
            <person name="Wang J."/>
            <person name="Deng Y."/>
            <person name="Ran L."/>
            <person name="Shi X."/>
            <person name="Wang X."/>
            <person name="Wu Q."/>
            <person name="Li C."/>
            <person name="Ren X."/>
            <person name="Wang J."/>
            <person name="Wang X."/>
            <person name="Li D."/>
            <person name="Liu D."/>
            <person name="Zhang X."/>
            <person name="Ji Z."/>
            <person name="Zhao W."/>
            <person name="Sun Y."/>
            <person name="Zhang Z."/>
            <person name="Bao J."/>
            <person name="Han Y."/>
            <person name="Dong L."/>
            <person name="Ji J."/>
            <person name="Chen P."/>
            <person name="Wu S."/>
            <person name="Liu J."/>
            <person name="Xiao Y."/>
            <person name="Bu D."/>
            <person name="Tan J."/>
            <person name="Yang L."/>
            <person name="Ye C."/>
            <person name="Zhang J."/>
            <person name="Xu J."/>
            <person name="Zhou Y."/>
            <person name="Yu Y."/>
            <person name="Zhang B."/>
            <person name="Zhuang S."/>
            <person name="Wei H."/>
            <person name="Liu B."/>
            <person name="Lei M."/>
            <person name="Yu H."/>
            <person name="Li Y."/>
            <person name="Xu H."/>
            <person name="Wei S."/>
            <person name="He X."/>
            <person name="Fang L."/>
            <person name="Zhang Z."/>
            <person name="Zhang Y."/>
            <person name="Huang X."/>
            <person name="Su Z."/>
            <person name="Tong W."/>
            <person name="Li J."/>
            <person name="Tong Z."/>
            <person name="Li S."/>
            <person name="Ye J."/>
            <person name="Wang L."/>
            <person name="Fang L."/>
            <person name="Lei T."/>
            <person name="Chen C."/>
            <person name="Chen H."/>
            <person name="Xu Z."/>
            <person name="Li H."/>
            <person name="Huang H."/>
            <person name="Zhang F."/>
            <person name="Xu H."/>
            <person name="Li N."/>
            <person name="Zhao C."/>
            <person name="Li S."/>
            <person name="Dong L."/>
            <person name="Huang Y."/>
            <person name="Li L."/>
            <person name="Xi Y."/>
            <person name="Qi Q."/>
            <person name="Li W."/>
            <person name="Zhang B."/>
            <person name="Hu W."/>
            <person name="Zhang Y."/>
            <person name="Tian X."/>
            <person name="Jiao Y."/>
            <person name="Liang X."/>
            <person name="Jin J."/>
            <person name="Gao L."/>
            <person name="Zheng W."/>
            <person name="Hao B."/>
            <person name="Liu S."/>
            <person name="Wang W."/>
            <person name="Yuan L."/>
            <person name="Cao M."/>
            <person name="McDermott J."/>
            <person name="Samudrala R."/>
            <person name="Wang J."/>
            <person name="Wong G.K."/>
            <person name="Yang H."/>
        </authorList>
    </citation>
    <scope>NUCLEOTIDE SEQUENCE [LARGE SCALE GENOMIC DNA]</scope>
    <source>
        <strain evidence="3">cv. 93-11</strain>
    </source>
</reference>
<proteinExistence type="predicted"/>
<gene>
    <name evidence="2" type="ORF">OsI_35833</name>
</gene>
<dbReference type="HOGENOM" id="CLU_2227618_0_0_1"/>
<evidence type="ECO:0000256" key="1">
    <source>
        <dbReference type="SAM" id="MobiDB-lite"/>
    </source>
</evidence>
<feature type="compositionally biased region" description="Acidic residues" evidence="1">
    <location>
        <begin position="60"/>
        <end position="71"/>
    </location>
</feature>
<dbReference type="EMBL" id="CM000136">
    <property type="protein sequence ID" value="EAY80656.1"/>
    <property type="molecule type" value="Genomic_DNA"/>
</dbReference>
<evidence type="ECO:0000313" key="3">
    <source>
        <dbReference type="Proteomes" id="UP000007015"/>
    </source>
</evidence>
<dbReference type="Gramene" id="BGIOSGA034135-TA">
    <property type="protein sequence ID" value="BGIOSGA034135-PA"/>
    <property type="gene ID" value="BGIOSGA034135"/>
</dbReference>